<dbReference type="Proteomes" id="UP000670475">
    <property type="component" value="Unassembled WGS sequence"/>
</dbReference>
<evidence type="ECO:0000313" key="2">
    <source>
        <dbReference type="EMBL" id="MBP0461434.1"/>
    </source>
</evidence>
<dbReference type="RefSeq" id="WP_209344724.1">
    <property type="nucleotide sequence ID" value="NZ_JAGIQL010000189.1"/>
</dbReference>
<accession>A0A940MHQ9</accession>
<organism evidence="2 3">
    <name type="scientific">Streptomyces montanisoli</name>
    <dbReference type="NCBI Taxonomy" id="2798581"/>
    <lineage>
        <taxon>Bacteria</taxon>
        <taxon>Bacillati</taxon>
        <taxon>Actinomycetota</taxon>
        <taxon>Actinomycetes</taxon>
        <taxon>Kitasatosporales</taxon>
        <taxon>Streptomycetaceae</taxon>
        <taxon>Streptomyces</taxon>
    </lineage>
</organism>
<evidence type="ECO:0000313" key="3">
    <source>
        <dbReference type="Proteomes" id="UP000670475"/>
    </source>
</evidence>
<dbReference type="EMBL" id="JAGIQL010000189">
    <property type="protein sequence ID" value="MBP0461434.1"/>
    <property type="molecule type" value="Genomic_DNA"/>
</dbReference>
<sequence length="303" mass="32221">MTAHTDDGGGRPTARTLRRALRREVPSTVGLLADEQDFAAMRRYRSFPFDDHPAYRRQADALLRGLARESLHVGAALFDPEEYAWYCADAGLDPDSPAGRARYTAHIAATGGAVVPYTGAPFESLLHTLAETAVRKATQAYATAVLADLGSCADCGEDIGRAAFDQAYRLLWRLLEGAGPGTHQMVCSVPAAEEQLTAVLQAEQADGPTLLDTAQSAEFVSVLATGIALGTRGGVVMRTTAQGAPDRLHGWHLAEGHLAPLTAAEVFNAYCTDAETGEPIGPEPDVDYRAGFDLGPEEPGLHH</sequence>
<dbReference type="AlphaFoldDB" id="A0A940MHQ9"/>
<name>A0A940MHQ9_9ACTN</name>
<feature type="region of interest" description="Disordered" evidence="1">
    <location>
        <begin position="275"/>
        <end position="303"/>
    </location>
</feature>
<keyword evidence="3" id="KW-1185">Reference proteome</keyword>
<comment type="caution">
    <text evidence="2">The sequence shown here is derived from an EMBL/GenBank/DDBJ whole genome shotgun (WGS) entry which is preliminary data.</text>
</comment>
<reference evidence="2" key="1">
    <citation type="submission" date="2021-03" db="EMBL/GenBank/DDBJ databases">
        <title>Whole genome sequence of Streptomyces bomunensis MMS17-BM035.</title>
        <authorList>
            <person name="Lee J.H."/>
        </authorList>
    </citation>
    <scope>NUCLEOTIDE SEQUENCE</scope>
    <source>
        <strain evidence="2">MMS17-BM035</strain>
    </source>
</reference>
<evidence type="ECO:0000256" key="1">
    <source>
        <dbReference type="SAM" id="MobiDB-lite"/>
    </source>
</evidence>
<proteinExistence type="predicted"/>
<protein>
    <submittedName>
        <fullName evidence="2">Uncharacterized protein</fullName>
    </submittedName>
</protein>
<gene>
    <name evidence="2" type="ORF">JFN87_28825</name>
</gene>